<dbReference type="EMBL" id="JARBJD010000101">
    <property type="protein sequence ID" value="KAK2952642.1"/>
    <property type="molecule type" value="Genomic_DNA"/>
</dbReference>
<comment type="caution">
    <text evidence="1">The sequence shown here is derived from an EMBL/GenBank/DDBJ whole genome shotgun (WGS) entry which is preliminary data.</text>
</comment>
<keyword evidence="2" id="KW-1185">Reference proteome</keyword>
<gene>
    <name evidence="1" type="ORF">BLNAU_12470</name>
</gene>
<evidence type="ECO:0000313" key="2">
    <source>
        <dbReference type="Proteomes" id="UP001281761"/>
    </source>
</evidence>
<sequence>MTDLHLSLDLPVSISHCNFAGDKYQLSVPPLSFNDYKGSISILSCSFTTCSTRTASGAMGINSQEDSLVDSCRFEHCKATNRNSNGGALHLGGSYNYDNLRGKLHRVVGCVFADCEAGKHGAATDKSLRAPNSYKPNLEARQIVEREYVLLRQENEFGMSTRMIDSRCGR</sequence>
<organism evidence="1 2">
    <name type="scientific">Blattamonas nauphoetae</name>
    <dbReference type="NCBI Taxonomy" id="2049346"/>
    <lineage>
        <taxon>Eukaryota</taxon>
        <taxon>Metamonada</taxon>
        <taxon>Preaxostyla</taxon>
        <taxon>Oxymonadida</taxon>
        <taxon>Blattamonas</taxon>
    </lineage>
</organism>
<evidence type="ECO:0000313" key="1">
    <source>
        <dbReference type="EMBL" id="KAK2952642.1"/>
    </source>
</evidence>
<dbReference type="Proteomes" id="UP001281761">
    <property type="component" value="Unassembled WGS sequence"/>
</dbReference>
<reference evidence="1 2" key="1">
    <citation type="journal article" date="2022" name="bioRxiv">
        <title>Genomics of Preaxostyla Flagellates Illuminates Evolutionary Transitions and the Path Towards Mitochondrial Loss.</title>
        <authorList>
            <person name="Novak L.V.F."/>
            <person name="Treitli S.C."/>
            <person name="Pyrih J."/>
            <person name="Halakuc P."/>
            <person name="Pipaliya S.V."/>
            <person name="Vacek V."/>
            <person name="Brzon O."/>
            <person name="Soukal P."/>
            <person name="Eme L."/>
            <person name="Dacks J.B."/>
            <person name="Karnkowska A."/>
            <person name="Elias M."/>
            <person name="Hampl V."/>
        </authorList>
    </citation>
    <scope>NUCLEOTIDE SEQUENCE [LARGE SCALE GENOMIC DNA]</scope>
    <source>
        <strain evidence="1">NAU3</strain>
        <tissue evidence="1">Gut</tissue>
    </source>
</reference>
<proteinExistence type="predicted"/>
<accession>A0ABQ9XJN0</accession>
<name>A0ABQ9XJN0_9EUKA</name>
<protein>
    <submittedName>
        <fullName evidence="1">Uncharacterized protein</fullName>
    </submittedName>
</protein>